<name>A0A453NWA1_AEGTS</name>
<organism evidence="1 2">
    <name type="scientific">Aegilops tauschii subsp. strangulata</name>
    <name type="common">Goatgrass</name>
    <dbReference type="NCBI Taxonomy" id="200361"/>
    <lineage>
        <taxon>Eukaryota</taxon>
        <taxon>Viridiplantae</taxon>
        <taxon>Streptophyta</taxon>
        <taxon>Embryophyta</taxon>
        <taxon>Tracheophyta</taxon>
        <taxon>Spermatophyta</taxon>
        <taxon>Magnoliopsida</taxon>
        <taxon>Liliopsida</taxon>
        <taxon>Poales</taxon>
        <taxon>Poaceae</taxon>
        <taxon>BOP clade</taxon>
        <taxon>Pooideae</taxon>
        <taxon>Triticodae</taxon>
        <taxon>Triticeae</taxon>
        <taxon>Triticinae</taxon>
        <taxon>Aegilops</taxon>
    </lineage>
</organism>
<protein>
    <submittedName>
        <fullName evidence="1">Uncharacterized protein</fullName>
    </submittedName>
</protein>
<evidence type="ECO:0000313" key="1">
    <source>
        <dbReference type="EnsemblPlants" id="AET6Gv20508800.1"/>
    </source>
</evidence>
<sequence>CLAAIVAPVAAAYSSRRHPVACTTSIHLRLQLQLD</sequence>
<dbReference type="AlphaFoldDB" id="A0A453NWA1"/>
<reference evidence="2" key="1">
    <citation type="journal article" date="2014" name="Science">
        <title>Ancient hybridizations among the ancestral genomes of bread wheat.</title>
        <authorList>
            <consortium name="International Wheat Genome Sequencing Consortium,"/>
            <person name="Marcussen T."/>
            <person name="Sandve S.R."/>
            <person name="Heier L."/>
            <person name="Spannagl M."/>
            <person name="Pfeifer M."/>
            <person name="Jakobsen K.S."/>
            <person name="Wulff B.B."/>
            <person name="Steuernagel B."/>
            <person name="Mayer K.F."/>
            <person name="Olsen O.A."/>
        </authorList>
    </citation>
    <scope>NUCLEOTIDE SEQUENCE [LARGE SCALE GENOMIC DNA]</scope>
    <source>
        <strain evidence="2">cv. AL8/78</strain>
    </source>
</reference>
<accession>A0A453NWA1</accession>
<keyword evidence="2" id="KW-1185">Reference proteome</keyword>
<reference evidence="2" key="2">
    <citation type="journal article" date="2017" name="Nat. Plants">
        <title>The Aegilops tauschii genome reveals multiple impacts of transposons.</title>
        <authorList>
            <person name="Zhao G."/>
            <person name="Zou C."/>
            <person name="Li K."/>
            <person name="Wang K."/>
            <person name="Li T."/>
            <person name="Gao L."/>
            <person name="Zhang X."/>
            <person name="Wang H."/>
            <person name="Yang Z."/>
            <person name="Liu X."/>
            <person name="Jiang W."/>
            <person name="Mao L."/>
            <person name="Kong X."/>
            <person name="Jiao Y."/>
            <person name="Jia J."/>
        </authorList>
    </citation>
    <scope>NUCLEOTIDE SEQUENCE [LARGE SCALE GENOMIC DNA]</scope>
    <source>
        <strain evidence="2">cv. AL8/78</strain>
    </source>
</reference>
<evidence type="ECO:0000313" key="2">
    <source>
        <dbReference type="Proteomes" id="UP000015105"/>
    </source>
</evidence>
<reference evidence="1" key="5">
    <citation type="journal article" date="2021" name="G3 (Bethesda)">
        <title>Aegilops tauschii genome assembly Aet v5.0 features greater sequence contiguity and improved annotation.</title>
        <authorList>
            <person name="Wang L."/>
            <person name="Zhu T."/>
            <person name="Rodriguez J.C."/>
            <person name="Deal K.R."/>
            <person name="Dubcovsky J."/>
            <person name="McGuire P.E."/>
            <person name="Lux T."/>
            <person name="Spannagl M."/>
            <person name="Mayer K.F.X."/>
            <person name="Baldrich P."/>
            <person name="Meyers B.C."/>
            <person name="Huo N."/>
            <person name="Gu Y.Q."/>
            <person name="Zhou H."/>
            <person name="Devos K.M."/>
            <person name="Bennetzen J.L."/>
            <person name="Unver T."/>
            <person name="Budak H."/>
            <person name="Gulick P.J."/>
            <person name="Galiba G."/>
            <person name="Kalapos B."/>
            <person name="Nelson D.R."/>
            <person name="Li P."/>
            <person name="You F.M."/>
            <person name="Luo M.C."/>
            <person name="Dvorak J."/>
        </authorList>
    </citation>
    <scope>NUCLEOTIDE SEQUENCE [LARGE SCALE GENOMIC DNA]</scope>
    <source>
        <strain evidence="1">cv. AL8/78</strain>
    </source>
</reference>
<proteinExistence type="predicted"/>
<dbReference type="Gramene" id="AET6Gv20508800.1">
    <property type="protein sequence ID" value="AET6Gv20508800.1"/>
    <property type="gene ID" value="AET6Gv20508800"/>
</dbReference>
<reference evidence="1" key="3">
    <citation type="journal article" date="2017" name="Nature">
        <title>Genome sequence of the progenitor of the wheat D genome Aegilops tauschii.</title>
        <authorList>
            <person name="Luo M.C."/>
            <person name="Gu Y.Q."/>
            <person name="Puiu D."/>
            <person name="Wang H."/>
            <person name="Twardziok S.O."/>
            <person name="Deal K.R."/>
            <person name="Huo N."/>
            <person name="Zhu T."/>
            <person name="Wang L."/>
            <person name="Wang Y."/>
            <person name="McGuire P.E."/>
            <person name="Liu S."/>
            <person name="Long H."/>
            <person name="Ramasamy R.K."/>
            <person name="Rodriguez J.C."/>
            <person name="Van S.L."/>
            <person name="Yuan L."/>
            <person name="Wang Z."/>
            <person name="Xia Z."/>
            <person name="Xiao L."/>
            <person name="Anderson O.D."/>
            <person name="Ouyang S."/>
            <person name="Liang Y."/>
            <person name="Zimin A.V."/>
            <person name="Pertea G."/>
            <person name="Qi P."/>
            <person name="Bennetzen J.L."/>
            <person name="Dai X."/>
            <person name="Dawson M.W."/>
            <person name="Muller H.G."/>
            <person name="Kugler K."/>
            <person name="Rivarola-Duarte L."/>
            <person name="Spannagl M."/>
            <person name="Mayer K.F.X."/>
            <person name="Lu F.H."/>
            <person name="Bevan M.W."/>
            <person name="Leroy P."/>
            <person name="Li P."/>
            <person name="You F.M."/>
            <person name="Sun Q."/>
            <person name="Liu Z."/>
            <person name="Lyons E."/>
            <person name="Wicker T."/>
            <person name="Salzberg S.L."/>
            <person name="Devos K.M."/>
            <person name="Dvorak J."/>
        </authorList>
    </citation>
    <scope>NUCLEOTIDE SEQUENCE [LARGE SCALE GENOMIC DNA]</scope>
    <source>
        <strain evidence="1">cv. AL8/78</strain>
    </source>
</reference>
<dbReference type="Proteomes" id="UP000015105">
    <property type="component" value="Chromosome 6D"/>
</dbReference>
<reference evidence="1" key="4">
    <citation type="submission" date="2019-03" db="UniProtKB">
        <authorList>
            <consortium name="EnsemblPlants"/>
        </authorList>
    </citation>
    <scope>IDENTIFICATION</scope>
</reference>
<dbReference type="EnsemblPlants" id="AET6Gv20508800.1">
    <property type="protein sequence ID" value="AET6Gv20508800.1"/>
    <property type="gene ID" value="AET6Gv20508800"/>
</dbReference>